<proteinExistence type="inferred from homology"/>
<feature type="domain" description="Cyclic nucleotide-binding" evidence="7">
    <location>
        <begin position="666"/>
        <end position="712"/>
    </location>
</feature>
<dbReference type="SUPFAM" id="SSF54373">
    <property type="entry name" value="FAD-linked reductases, C-terminal domain"/>
    <property type="match status" value="1"/>
</dbReference>
<dbReference type="InParanoid" id="A0A0V0QFP0"/>
<comment type="caution">
    <text evidence="8">The sequence shown here is derived from an EMBL/GenBank/DDBJ whole genome shotgun (WGS) entry which is preliminary data.</text>
</comment>
<reference evidence="8 9" key="1">
    <citation type="journal article" date="2015" name="Sci. Rep.">
        <title>Genome of the facultative scuticociliatosis pathogen Pseudocohnilembus persalinus provides insight into its virulence through horizontal gene transfer.</title>
        <authorList>
            <person name="Xiong J."/>
            <person name="Wang G."/>
            <person name="Cheng J."/>
            <person name="Tian M."/>
            <person name="Pan X."/>
            <person name="Warren A."/>
            <person name="Jiang C."/>
            <person name="Yuan D."/>
            <person name="Miao W."/>
        </authorList>
    </citation>
    <scope>NUCLEOTIDE SEQUENCE [LARGE SCALE GENOMIC DNA]</scope>
    <source>
        <strain evidence="8">36N120E</strain>
    </source>
</reference>
<keyword evidence="3 6" id="KW-0560">Oxidoreductase</keyword>
<protein>
    <recommendedName>
        <fullName evidence="6">Amine oxidase</fullName>
        <ecNumber evidence="6">1.4.3.-</ecNumber>
    </recommendedName>
</protein>
<evidence type="ECO:0000256" key="1">
    <source>
        <dbReference type="ARBA" id="ARBA00001974"/>
    </source>
</evidence>
<feature type="binding site" evidence="5">
    <location>
        <position position="431"/>
    </location>
    <ligand>
        <name>FAD</name>
        <dbReference type="ChEBI" id="CHEBI:57692"/>
    </ligand>
</feature>
<feature type="binding site" evidence="5">
    <location>
        <position position="13"/>
    </location>
    <ligand>
        <name>FAD</name>
        <dbReference type="ChEBI" id="CHEBI:57692"/>
    </ligand>
</feature>
<evidence type="ECO:0000259" key="7">
    <source>
        <dbReference type="PROSITE" id="PS50042"/>
    </source>
</evidence>
<keyword evidence="9" id="KW-1185">Reference proteome</keyword>
<organism evidence="8 9">
    <name type="scientific">Pseudocohnilembus persalinus</name>
    <name type="common">Ciliate</name>
    <dbReference type="NCBI Taxonomy" id="266149"/>
    <lineage>
        <taxon>Eukaryota</taxon>
        <taxon>Sar</taxon>
        <taxon>Alveolata</taxon>
        <taxon>Ciliophora</taxon>
        <taxon>Intramacronucleata</taxon>
        <taxon>Oligohymenophorea</taxon>
        <taxon>Scuticociliatia</taxon>
        <taxon>Philasterida</taxon>
        <taxon>Pseudocohnilembidae</taxon>
        <taxon>Pseudocohnilembus</taxon>
    </lineage>
</organism>
<dbReference type="Proteomes" id="UP000054937">
    <property type="component" value="Unassembled WGS sequence"/>
</dbReference>
<feature type="domain" description="Cyclic nucleotide-binding" evidence="7">
    <location>
        <begin position="727"/>
        <end position="791"/>
    </location>
</feature>
<dbReference type="InterPro" id="IPR014710">
    <property type="entry name" value="RmlC-like_jellyroll"/>
</dbReference>
<sequence length="825" mass="95217">MSKSVIIIGGGLSGLTAADEILQKNKQIKITVLEANDRVGGRSWSEEAQGAWFDNGGQWVGPHQKHVLSLAKRANSEFITQNRQGKKVLELNSKISYYKSDIPNKVNILALIEMQLLINKINKWAKQVPKDEPYKCKDAAYWDSQTVDSFIQQKVYFKDVRQLVEIGVRAVFGTEPSEISMLFFLWYTHQSEGFENLVETKGNQEKKIVGGSQSLSKFLVKEIEKRQGQVKLNKMVTQVIQDEKNVTVITQDGDKYYADYIIIAMPPVLTQRIHFTPQLSYDKELICQKNFMGSITKTSLFYKTEFWKEKGFCGETASTCKNHPVINIFEDSRPKSNGEVQPSLVVFSNGSITKFWQKKPIQEYHDIIKKTIYKWFQSEEALDPIQMKTTNWGDQEFNRGGPVGNFPPGVLSMLEKPLFANEGRIHWAGTEMAVEGQGFLDGAVQSGVRAANEILDRYEGKFKVLNTQSSEEITQDDEIFEILKQPINERSNQDLKRFLDKYKEINLFEDIRKQHGEQRMLDLCQQIKYQHVEKGQPLFYQGDKGSQFFIILKGEVGIYHHVYKKRENVEFQEDQNFQQAVENFQNLILHDEIEVQNQDQSENLAGLKKSSSLFSGRLSTLKTDRIYSKTNKQFDKQQKPDKYEHYDIDKLTDKELLEQIYVKYLKFIVNFEQGKQFGQLAIESKARRAATVIATEDSDLAVIDSKTYNNFLCGQQSEKLFQQNIDIFQDIDMEEFSGIFSFFNLKQYKYGQTVYEENEIGDGFYIINSGEFEVLKNEEIVDKKSAQYFGQDPISMKSLDICHLKNYSGKSHKQLKQVTFKSAQR</sequence>
<dbReference type="PRINTS" id="PR00757">
    <property type="entry name" value="AMINEOXDASEF"/>
</dbReference>
<keyword evidence="6" id="KW-0274">FAD</keyword>
<evidence type="ECO:0000313" key="8">
    <source>
        <dbReference type="EMBL" id="KRX00952.1"/>
    </source>
</evidence>
<comment type="cofactor">
    <cofactor evidence="1 6">
        <name>FAD</name>
        <dbReference type="ChEBI" id="CHEBI:57692"/>
    </cofactor>
</comment>
<comment type="similarity">
    <text evidence="2 6">Belongs to the flavin monoamine oxidase family.</text>
</comment>
<evidence type="ECO:0000256" key="5">
    <source>
        <dbReference type="PIRSR" id="PIRSR601613-1"/>
    </source>
</evidence>
<dbReference type="AlphaFoldDB" id="A0A0V0QFP0"/>
<dbReference type="PANTHER" id="PTHR43563">
    <property type="entry name" value="AMINE OXIDASE"/>
    <property type="match status" value="1"/>
</dbReference>
<dbReference type="PANTHER" id="PTHR43563:SF14">
    <property type="entry name" value="AMINE OXIDASE"/>
    <property type="match status" value="1"/>
</dbReference>
<feature type="binding site" evidence="5">
    <location>
        <begin position="34"/>
        <end position="35"/>
    </location>
    <ligand>
        <name>FAD</name>
        <dbReference type="ChEBI" id="CHEBI:57692"/>
    </ligand>
</feature>
<evidence type="ECO:0000256" key="6">
    <source>
        <dbReference type="RuleBase" id="RU362067"/>
    </source>
</evidence>
<accession>A0A0V0QFP0</accession>
<dbReference type="EC" id="1.4.3.-" evidence="6"/>
<dbReference type="PROSITE" id="PS50042">
    <property type="entry name" value="CNMP_BINDING_3"/>
    <property type="match status" value="3"/>
</dbReference>
<dbReference type="GO" id="GO:0097621">
    <property type="term" value="F:monoamine oxidase activity"/>
    <property type="evidence" value="ECO:0007669"/>
    <property type="project" value="UniProtKB-EC"/>
</dbReference>
<dbReference type="InterPro" id="IPR001613">
    <property type="entry name" value="Flavin_amine_oxidase"/>
</dbReference>
<dbReference type="InterPro" id="IPR018490">
    <property type="entry name" value="cNMP-bd_dom_sf"/>
</dbReference>
<dbReference type="Pfam" id="PF01593">
    <property type="entry name" value="Amino_oxidase"/>
    <property type="match status" value="1"/>
</dbReference>
<dbReference type="Gene3D" id="3.90.660.10">
    <property type="match status" value="1"/>
</dbReference>
<feature type="binding site" evidence="5">
    <location>
        <position position="236"/>
    </location>
    <ligand>
        <name>FAD</name>
        <dbReference type="ChEBI" id="CHEBI:57692"/>
    </ligand>
</feature>
<dbReference type="Gene3D" id="2.60.120.10">
    <property type="entry name" value="Jelly Rolls"/>
    <property type="match status" value="2"/>
</dbReference>
<dbReference type="CDD" id="cd00038">
    <property type="entry name" value="CAP_ED"/>
    <property type="match status" value="2"/>
</dbReference>
<evidence type="ECO:0000256" key="3">
    <source>
        <dbReference type="ARBA" id="ARBA00023002"/>
    </source>
</evidence>
<dbReference type="Gene3D" id="3.50.50.60">
    <property type="entry name" value="FAD/NAD(P)-binding domain"/>
    <property type="match status" value="1"/>
</dbReference>
<evidence type="ECO:0000256" key="4">
    <source>
        <dbReference type="ARBA" id="ARBA00048448"/>
    </source>
</evidence>
<evidence type="ECO:0000313" key="9">
    <source>
        <dbReference type="Proteomes" id="UP000054937"/>
    </source>
</evidence>
<name>A0A0V0QFP0_PSEPJ</name>
<dbReference type="SUPFAM" id="SSF51206">
    <property type="entry name" value="cAMP-binding domain-like"/>
    <property type="match status" value="2"/>
</dbReference>
<dbReference type="InterPro" id="IPR050703">
    <property type="entry name" value="Flavin_MAO"/>
</dbReference>
<keyword evidence="6" id="KW-0285">Flavoprotein</keyword>
<dbReference type="InterPro" id="IPR000595">
    <property type="entry name" value="cNMP-bd_dom"/>
</dbReference>
<dbReference type="InterPro" id="IPR002937">
    <property type="entry name" value="Amino_oxidase"/>
</dbReference>
<gene>
    <name evidence="8" type="ORF">PPERSA_09558</name>
</gene>
<feature type="domain" description="Cyclic nucleotide-binding" evidence="7">
    <location>
        <begin position="511"/>
        <end position="559"/>
    </location>
</feature>
<dbReference type="SUPFAM" id="SSF51905">
    <property type="entry name" value="FAD/NAD(P)-binding domain"/>
    <property type="match status" value="1"/>
</dbReference>
<dbReference type="OrthoDB" id="417694at2759"/>
<dbReference type="InterPro" id="IPR036188">
    <property type="entry name" value="FAD/NAD-bd_sf"/>
</dbReference>
<feature type="binding site" evidence="5">
    <location>
        <position position="347"/>
    </location>
    <ligand>
        <name>substrate</name>
    </ligand>
</feature>
<comment type="catalytic activity">
    <reaction evidence="4">
        <text>a secondary aliphatic amine + O2 + H2O = a primary amine + an aldehyde + H2O2</text>
        <dbReference type="Rhea" id="RHEA:26414"/>
        <dbReference type="ChEBI" id="CHEBI:15377"/>
        <dbReference type="ChEBI" id="CHEBI:15379"/>
        <dbReference type="ChEBI" id="CHEBI:16240"/>
        <dbReference type="ChEBI" id="CHEBI:17478"/>
        <dbReference type="ChEBI" id="CHEBI:58855"/>
        <dbReference type="ChEBI" id="CHEBI:65296"/>
        <dbReference type="EC" id="1.4.3.4"/>
    </reaction>
</comment>
<evidence type="ECO:0000256" key="2">
    <source>
        <dbReference type="ARBA" id="ARBA00005995"/>
    </source>
</evidence>
<dbReference type="Gene3D" id="1.10.405.10">
    <property type="entry name" value="Guanine Nucleotide Dissociation Inhibitor, domain 1"/>
    <property type="match status" value="1"/>
</dbReference>
<dbReference type="EMBL" id="LDAU01000180">
    <property type="protein sequence ID" value="KRX00952.1"/>
    <property type="molecule type" value="Genomic_DNA"/>
</dbReference>